<dbReference type="VEuPathDB" id="PlasmoDB:PVPAM_040039700"/>
<evidence type="ECO:0000313" key="1">
    <source>
        <dbReference type="EMBL" id="VUZ93903.1"/>
    </source>
</evidence>
<organism evidence="1 2">
    <name type="scientific">Plasmodium vivax</name>
    <name type="common">malaria parasite P. vivax</name>
    <dbReference type="NCBI Taxonomy" id="5855"/>
    <lineage>
        <taxon>Eukaryota</taxon>
        <taxon>Sar</taxon>
        <taxon>Alveolata</taxon>
        <taxon>Apicomplexa</taxon>
        <taxon>Aconoidasida</taxon>
        <taxon>Haemosporida</taxon>
        <taxon>Plasmodiidae</taxon>
        <taxon>Plasmodium</taxon>
        <taxon>Plasmodium (Plasmodium)</taxon>
    </lineage>
</organism>
<dbReference type="VEuPathDB" id="PlasmoDB:PVW1_140084300"/>
<dbReference type="Proteomes" id="UP000220605">
    <property type="component" value="Chromosome 5"/>
</dbReference>
<dbReference type="AlphaFoldDB" id="A0A564ZSJ1"/>
<reference evidence="2" key="1">
    <citation type="submission" date="2016-07" db="EMBL/GenBank/DDBJ databases">
        <authorList>
            <consortium name="Pathogen Informatics"/>
        </authorList>
    </citation>
    <scope>NUCLEOTIDE SEQUENCE [LARGE SCALE GENOMIC DNA]</scope>
</reference>
<accession>A0A564ZSJ1</accession>
<sequence>MEDSNEDYNTFKQYSYNHDVYLKFRGDIGDLYDSFPNDILEGQTENNDLITKDCLRIKKFLMKFNSKDDCKNQNCCQYINYTLNKTARMYNDSKESIFDIYIKYVNHHNNNNEIMNFCSTKINCMPPEKYQKIRMLYTAYGVCQSYISNKDRITSCNHVELCAKAYKNIITEYTKRNDTKFCKNLKDLKILLEENEPISTHYCDLRFSALLSYPSECDELLKEAEKTNAPVDQKTGKLDEQEKLQKEVTGAAEVKQREGILGVRLPRIDAPGEGISGVGVPGVGIDIKALDTLQHKQFGAEEINGNPPNTNIPIPIGTIIYTSLGSVLPLVTLYKYTPLGPWINTRILGRNKLMENMKKNNYELLLNDVGNHESSLNDPMYHIRYNSETNH</sequence>
<evidence type="ECO:0000313" key="2">
    <source>
        <dbReference type="Proteomes" id="UP000220605"/>
    </source>
</evidence>
<dbReference type="InterPro" id="IPR008780">
    <property type="entry name" value="Plasmodium_Vir"/>
</dbReference>
<gene>
    <name evidence="1" type="ORF">PVP01_0500800</name>
</gene>
<protein>
    <submittedName>
        <fullName evidence="1">VIR protein</fullName>
    </submittedName>
</protein>
<dbReference type="Pfam" id="PF05795">
    <property type="entry name" value="Plasmodium_Vir"/>
    <property type="match status" value="1"/>
</dbReference>
<proteinExistence type="predicted"/>
<name>A0A564ZSJ1_PLAVI</name>
<dbReference type="VEuPathDB" id="PlasmoDB:PVP01_0500800"/>
<dbReference type="EMBL" id="LT635616">
    <property type="protein sequence ID" value="VUZ93903.1"/>
    <property type="molecule type" value="Genomic_DNA"/>
</dbReference>
<dbReference type="OrthoDB" id="389398at2759"/>